<dbReference type="InterPro" id="IPR045584">
    <property type="entry name" value="Pilin-like"/>
</dbReference>
<evidence type="ECO:0000256" key="1">
    <source>
        <dbReference type="ARBA" id="ARBA00005233"/>
    </source>
</evidence>
<name>A0A923MA96_9BURK</name>
<reference evidence="2" key="1">
    <citation type="submission" date="2020-08" db="EMBL/GenBank/DDBJ databases">
        <title>Ramlibacter sp. GTP1 16S ribosomal RNA gene genome sequencing and assembly.</title>
        <authorList>
            <person name="Kang M."/>
        </authorList>
    </citation>
    <scope>NUCLEOTIDE SEQUENCE</scope>
    <source>
        <strain evidence="2">GTP1</strain>
    </source>
</reference>
<evidence type="ECO:0000313" key="3">
    <source>
        <dbReference type="Proteomes" id="UP000596827"/>
    </source>
</evidence>
<dbReference type="AlphaFoldDB" id="A0A923MA96"/>
<dbReference type="Proteomes" id="UP000596827">
    <property type="component" value="Unassembled WGS sequence"/>
</dbReference>
<gene>
    <name evidence="2" type="ORF">H8R02_19750</name>
</gene>
<dbReference type="GO" id="GO:0007155">
    <property type="term" value="P:cell adhesion"/>
    <property type="evidence" value="ECO:0007669"/>
    <property type="project" value="InterPro"/>
</dbReference>
<evidence type="ECO:0000313" key="2">
    <source>
        <dbReference type="EMBL" id="MBC5766713.1"/>
    </source>
</evidence>
<organism evidence="2 3">
    <name type="scientific">Ramlibacter albus</name>
    <dbReference type="NCBI Taxonomy" id="2079448"/>
    <lineage>
        <taxon>Bacteria</taxon>
        <taxon>Pseudomonadati</taxon>
        <taxon>Pseudomonadota</taxon>
        <taxon>Betaproteobacteria</taxon>
        <taxon>Burkholderiales</taxon>
        <taxon>Comamonadaceae</taxon>
        <taxon>Ramlibacter</taxon>
    </lineage>
</organism>
<protein>
    <submittedName>
        <fullName evidence="2">Pilin</fullName>
    </submittedName>
</protein>
<keyword evidence="3" id="KW-1185">Reference proteome</keyword>
<dbReference type="EMBL" id="JACORU010000007">
    <property type="protein sequence ID" value="MBC5766713.1"/>
    <property type="molecule type" value="Genomic_DNA"/>
</dbReference>
<dbReference type="Pfam" id="PF00114">
    <property type="entry name" value="Pilin"/>
    <property type="match status" value="1"/>
</dbReference>
<dbReference type="SUPFAM" id="SSF54523">
    <property type="entry name" value="Pili subunits"/>
    <property type="match status" value="1"/>
</dbReference>
<accession>A0A923MA96</accession>
<sequence>MVAIGVLAILLLITLPSYMDRIVREQVLEALPLADLLKPPVEAAWRNKQPLPADNAAAGRPAAEKIVNQVVSSVALQDGAIHVTFGNRANGALKGKVLSIRPAVVEDEPIVPVTWLCGNAPAPEKMVAKGANRTDIPNGLLPLRCRAG</sequence>
<dbReference type="Gene3D" id="3.30.700.10">
    <property type="entry name" value="Glycoprotein, Type 4 Pilin"/>
    <property type="match status" value="1"/>
</dbReference>
<dbReference type="InterPro" id="IPR001082">
    <property type="entry name" value="Pilin"/>
</dbReference>
<comment type="similarity">
    <text evidence="1">Belongs to the N-Me-Phe pilin family.</text>
</comment>
<dbReference type="GO" id="GO:0009289">
    <property type="term" value="C:pilus"/>
    <property type="evidence" value="ECO:0007669"/>
    <property type="project" value="InterPro"/>
</dbReference>
<proteinExistence type="inferred from homology"/>
<comment type="caution">
    <text evidence="2">The sequence shown here is derived from an EMBL/GenBank/DDBJ whole genome shotgun (WGS) entry which is preliminary data.</text>
</comment>